<keyword evidence="1" id="KW-0812">Transmembrane</keyword>
<feature type="transmembrane region" description="Helical" evidence="1">
    <location>
        <begin position="200"/>
        <end position="224"/>
    </location>
</feature>
<keyword evidence="1" id="KW-0472">Membrane</keyword>
<organism evidence="2">
    <name type="scientific">uncultured Quadrisphaera sp</name>
    <dbReference type="NCBI Taxonomy" id="904978"/>
    <lineage>
        <taxon>Bacteria</taxon>
        <taxon>Bacillati</taxon>
        <taxon>Actinomycetota</taxon>
        <taxon>Actinomycetes</taxon>
        <taxon>Kineosporiales</taxon>
        <taxon>Kineosporiaceae</taxon>
        <taxon>Quadrisphaera</taxon>
        <taxon>environmental samples</taxon>
    </lineage>
</organism>
<keyword evidence="1" id="KW-1133">Transmembrane helix</keyword>
<feature type="transmembrane region" description="Helical" evidence="1">
    <location>
        <begin position="134"/>
        <end position="158"/>
    </location>
</feature>
<proteinExistence type="predicted"/>
<accession>A0A6J4P358</accession>
<feature type="transmembrane region" description="Helical" evidence="1">
    <location>
        <begin position="267"/>
        <end position="287"/>
    </location>
</feature>
<feature type="transmembrane region" description="Helical" evidence="1">
    <location>
        <begin position="170"/>
        <end position="193"/>
    </location>
</feature>
<gene>
    <name evidence="2" type="ORF">AVDCRST_MAG35-830</name>
</gene>
<reference evidence="2" key="1">
    <citation type="submission" date="2020-02" db="EMBL/GenBank/DDBJ databases">
        <authorList>
            <person name="Meier V. D."/>
        </authorList>
    </citation>
    <scope>NUCLEOTIDE SEQUENCE</scope>
    <source>
        <strain evidence="2">AVDCRST_MAG35</strain>
    </source>
</reference>
<dbReference type="AlphaFoldDB" id="A0A6J4P358"/>
<sequence length="295" mass="30343">MPAPSGQRDAIHDIGYRHYDGPRLGRRAVQRALLLDSARGAYGLGRAGRTKIVPVLLLAAMCLPAVIVSIVASVIGAAQLPLNYTAYSTTLATLVVVFVATQAPASVSRDLRFRVVSLYFSRPMQRVDYVQAKFAGLALAVLAFLAAPQLLLLAGALLAEMPLREQLPDLARALAGAVVLSLVLAGVGLVLAAATPRRGLGVAAIITVLVVLSGVQAAVLGISLERGADTAAGWSGLLQPFTLVDGAATLLGAEATLPPGPPGTAGALVFAAVALALVAACYVLLVLRYRKVSVS</sequence>
<evidence type="ECO:0000256" key="1">
    <source>
        <dbReference type="SAM" id="Phobius"/>
    </source>
</evidence>
<feature type="transmembrane region" description="Helical" evidence="1">
    <location>
        <begin position="84"/>
        <end position="105"/>
    </location>
</feature>
<feature type="transmembrane region" description="Helical" evidence="1">
    <location>
        <begin position="55"/>
        <end position="78"/>
    </location>
</feature>
<dbReference type="EMBL" id="CADCUY010000172">
    <property type="protein sequence ID" value="CAA9399679.1"/>
    <property type="molecule type" value="Genomic_DNA"/>
</dbReference>
<evidence type="ECO:0000313" key="2">
    <source>
        <dbReference type="EMBL" id="CAA9399679.1"/>
    </source>
</evidence>
<protein>
    <submittedName>
        <fullName evidence="2">Integral membrane protein</fullName>
    </submittedName>
</protein>
<name>A0A6J4P358_9ACTN</name>